<comment type="caution">
    <text evidence="3">The sequence shown here is derived from an EMBL/GenBank/DDBJ whole genome shotgun (WGS) entry which is preliminary data.</text>
</comment>
<name>A0A2M7SDG6_9BACT</name>
<dbReference type="Gene3D" id="3.40.50.10610">
    <property type="entry name" value="ABC-type transport auxiliary lipoprotein component"/>
    <property type="match status" value="1"/>
</dbReference>
<evidence type="ECO:0000313" key="4">
    <source>
        <dbReference type="Proteomes" id="UP000229307"/>
    </source>
</evidence>
<dbReference type="EMBL" id="PFMR01000109">
    <property type="protein sequence ID" value="PIZ17534.1"/>
    <property type="molecule type" value="Genomic_DNA"/>
</dbReference>
<feature type="compositionally biased region" description="Basic and acidic residues" evidence="1">
    <location>
        <begin position="182"/>
        <end position="220"/>
    </location>
</feature>
<gene>
    <name evidence="3" type="ORF">COY52_04250</name>
</gene>
<evidence type="ECO:0000256" key="2">
    <source>
        <dbReference type="SAM" id="Phobius"/>
    </source>
</evidence>
<proteinExistence type="predicted"/>
<dbReference type="Pfam" id="PF03783">
    <property type="entry name" value="CsgG"/>
    <property type="match status" value="1"/>
</dbReference>
<reference evidence="4" key="1">
    <citation type="submission" date="2017-09" db="EMBL/GenBank/DDBJ databases">
        <title>Depth-based differentiation of microbial function through sediment-hosted aquifers and enrichment of novel symbionts in the deep terrestrial subsurface.</title>
        <authorList>
            <person name="Probst A.J."/>
            <person name="Ladd B."/>
            <person name="Jarett J.K."/>
            <person name="Geller-Mcgrath D.E."/>
            <person name="Sieber C.M.K."/>
            <person name="Emerson J.B."/>
            <person name="Anantharaman K."/>
            <person name="Thomas B.C."/>
            <person name="Malmstrom R."/>
            <person name="Stieglmeier M."/>
            <person name="Klingl A."/>
            <person name="Woyke T."/>
            <person name="Ryan C.M."/>
            <person name="Banfield J.F."/>
        </authorList>
    </citation>
    <scope>NUCLEOTIDE SEQUENCE [LARGE SCALE GENOMIC DNA]</scope>
</reference>
<keyword evidence="2" id="KW-1133">Transmembrane helix</keyword>
<keyword evidence="2" id="KW-0472">Membrane</keyword>
<keyword evidence="2" id="KW-0812">Transmembrane</keyword>
<dbReference type="Proteomes" id="UP000229307">
    <property type="component" value="Unassembled WGS sequence"/>
</dbReference>
<evidence type="ECO:0000313" key="3">
    <source>
        <dbReference type="EMBL" id="PIZ17534.1"/>
    </source>
</evidence>
<feature type="transmembrane region" description="Helical" evidence="2">
    <location>
        <begin position="226"/>
        <end position="246"/>
    </location>
</feature>
<accession>A0A2M7SDG6</accession>
<feature type="region of interest" description="Disordered" evidence="1">
    <location>
        <begin position="170"/>
        <end position="220"/>
    </location>
</feature>
<protein>
    <submittedName>
        <fullName evidence="3">Uncharacterized protein</fullName>
    </submittedName>
</protein>
<dbReference type="GO" id="GO:0030288">
    <property type="term" value="C:outer membrane-bounded periplasmic space"/>
    <property type="evidence" value="ECO:0007669"/>
    <property type="project" value="InterPro"/>
</dbReference>
<sequence>MSVFYKEIRRWWGQAIVITLAVMVSGCAARPYKMTNFFTSKAINDLREKRVAVIPFKNLSPIPEATDMLTDEFNLQLGKLGKFRLIERISIQELFKEQDLDPERIDEATAVKIGKMLGANAIILGTVTTYYPYKYKEKKEAEEKEKKELERARIEAAGAPKTVVIIEQQPEKQPVFVPPGQQKDKEKGWEKDKDKEKEKDKEKDKDKDKDKKKEETEVKKDEGNPWVALAIVGGIILTAGILFFALSPKPTAEIGISVRMVNVETGEQLWQAKETFKGNDPRIQALVDPQDRDKLVKDVEFLSQTLCREFALTIEK</sequence>
<evidence type="ECO:0000256" key="1">
    <source>
        <dbReference type="SAM" id="MobiDB-lite"/>
    </source>
</evidence>
<dbReference type="InterPro" id="IPR005534">
    <property type="entry name" value="Curli_assmbl/transp-comp_CsgG"/>
</dbReference>
<dbReference type="PROSITE" id="PS51257">
    <property type="entry name" value="PROKAR_LIPOPROTEIN"/>
    <property type="match status" value="1"/>
</dbReference>
<dbReference type="AlphaFoldDB" id="A0A2M7SDG6"/>
<organism evidence="3 4">
    <name type="scientific">Candidatus Desantisbacteria bacterium CG_4_10_14_0_8_um_filter_48_22</name>
    <dbReference type="NCBI Taxonomy" id="1974543"/>
    <lineage>
        <taxon>Bacteria</taxon>
        <taxon>Candidatus Desantisiibacteriota</taxon>
    </lineage>
</organism>